<feature type="transmembrane region" description="Helical" evidence="6">
    <location>
        <begin position="292"/>
        <end position="309"/>
    </location>
</feature>
<feature type="transmembrane region" description="Helical" evidence="6">
    <location>
        <begin position="37"/>
        <end position="62"/>
    </location>
</feature>
<evidence type="ECO:0000313" key="9">
    <source>
        <dbReference type="Proteomes" id="UP000614350"/>
    </source>
</evidence>
<feature type="transmembrane region" description="Helical" evidence="6">
    <location>
        <begin position="367"/>
        <end position="389"/>
    </location>
</feature>
<accession>A0A834KE64</accession>
<dbReference type="Proteomes" id="UP000614350">
    <property type="component" value="Unassembled WGS sequence"/>
</dbReference>
<evidence type="ECO:0000313" key="8">
    <source>
        <dbReference type="EMBL" id="KAF7405118.1"/>
    </source>
</evidence>
<feature type="transmembrane region" description="Helical" evidence="6">
    <location>
        <begin position="74"/>
        <end position="93"/>
    </location>
</feature>
<dbReference type="PANTHER" id="PTHR16172:SF30">
    <property type="entry name" value="SUGAR BABY, ISOFORM C"/>
    <property type="match status" value="1"/>
</dbReference>
<feature type="transmembrane region" description="Helical" evidence="6">
    <location>
        <begin position="321"/>
        <end position="338"/>
    </location>
</feature>
<feature type="domain" description="Major facilitator superfamily associated" evidence="7">
    <location>
        <begin position="10"/>
        <end position="534"/>
    </location>
</feature>
<dbReference type="EMBL" id="JACSEA010000003">
    <property type="protein sequence ID" value="KAF7405118.1"/>
    <property type="molecule type" value="Genomic_DNA"/>
</dbReference>
<gene>
    <name evidence="8" type="ORF">HZH66_004024</name>
</gene>
<evidence type="ECO:0000256" key="3">
    <source>
        <dbReference type="ARBA" id="ARBA00022692"/>
    </source>
</evidence>
<evidence type="ECO:0000256" key="4">
    <source>
        <dbReference type="ARBA" id="ARBA00022989"/>
    </source>
</evidence>
<dbReference type="Gene3D" id="1.20.1250.20">
    <property type="entry name" value="MFS general substrate transporter like domains"/>
    <property type="match status" value="3"/>
</dbReference>
<dbReference type="PANTHER" id="PTHR16172">
    <property type="entry name" value="MAJOR FACILITATOR SUPERFAMILY DOMAIN-CONTAINING PROTEIN 6-LIKE"/>
    <property type="match status" value="1"/>
</dbReference>
<dbReference type="InterPro" id="IPR024989">
    <property type="entry name" value="MFS_assoc_dom"/>
</dbReference>
<name>A0A834KE64_VESVU</name>
<dbReference type="CDD" id="cd17335">
    <property type="entry name" value="MFS_MFSD6"/>
    <property type="match status" value="1"/>
</dbReference>
<dbReference type="SUPFAM" id="SSF103473">
    <property type="entry name" value="MFS general substrate transporter"/>
    <property type="match status" value="1"/>
</dbReference>
<feature type="transmembrane region" description="Helical" evidence="6">
    <location>
        <begin position="252"/>
        <end position="280"/>
    </location>
</feature>
<dbReference type="GO" id="GO:0016020">
    <property type="term" value="C:membrane"/>
    <property type="evidence" value="ECO:0007669"/>
    <property type="project" value="UniProtKB-SubCell"/>
</dbReference>
<dbReference type="InterPro" id="IPR051717">
    <property type="entry name" value="MFS_MFSD6"/>
</dbReference>
<evidence type="ECO:0000256" key="2">
    <source>
        <dbReference type="ARBA" id="ARBA00005241"/>
    </source>
</evidence>
<keyword evidence="3 6" id="KW-0812">Transmembrane</keyword>
<dbReference type="InterPro" id="IPR036259">
    <property type="entry name" value="MFS_trans_sf"/>
</dbReference>
<protein>
    <recommendedName>
        <fullName evidence="7">Major facilitator superfamily associated domain-containing protein</fullName>
    </recommendedName>
</protein>
<feature type="transmembrane region" description="Helical" evidence="6">
    <location>
        <begin position="409"/>
        <end position="427"/>
    </location>
</feature>
<dbReference type="Pfam" id="PF12832">
    <property type="entry name" value="MFS_1_like"/>
    <property type="match status" value="1"/>
</dbReference>
<evidence type="ECO:0000259" key="7">
    <source>
        <dbReference type="Pfam" id="PF12832"/>
    </source>
</evidence>
<dbReference type="AlphaFoldDB" id="A0A834KE64"/>
<evidence type="ECO:0000256" key="5">
    <source>
        <dbReference type="ARBA" id="ARBA00023136"/>
    </source>
</evidence>
<keyword evidence="4 6" id="KW-1133">Transmembrane helix</keyword>
<keyword evidence="9" id="KW-1185">Reference proteome</keyword>
<comment type="caution">
    <text evidence="8">The sequence shown here is derived from an EMBL/GenBank/DDBJ whole genome shotgun (WGS) entry which is preliminary data.</text>
</comment>
<organism evidence="8 9">
    <name type="scientific">Vespula vulgaris</name>
    <name type="common">Yellow jacket</name>
    <name type="synonym">Wasp</name>
    <dbReference type="NCBI Taxonomy" id="7454"/>
    <lineage>
        <taxon>Eukaryota</taxon>
        <taxon>Metazoa</taxon>
        <taxon>Ecdysozoa</taxon>
        <taxon>Arthropoda</taxon>
        <taxon>Hexapoda</taxon>
        <taxon>Insecta</taxon>
        <taxon>Pterygota</taxon>
        <taxon>Neoptera</taxon>
        <taxon>Endopterygota</taxon>
        <taxon>Hymenoptera</taxon>
        <taxon>Apocrita</taxon>
        <taxon>Aculeata</taxon>
        <taxon>Vespoidea</taxon>
        <taxon>Vespidae</taxon>
        <taxon>Vespinae</taxon>
        <taxon>Vespula</taxon>
    </lineage>
</organism>
<sequence length="586" mass="65629">MLFALYKNLLSIKAHYFLFNAATGPVLPFLPTIAKQLGFSGILVGTIYTILPISGLIAKPLFGGLADKFNLPKTFFLIFQALLAISLFSIYFIPQSRTSANITLTCEGDLFLEVCSKKGFSDEIMHAVIATAETTDNPTCQLSCKASQRAYEELCLWNPLYCSMNSSNIFLNETFDFVATINMYKDLPEKNCTNLRVSNVTFSYGNTHPPACRKLLKTSCIASCQHPALNELLHESDNYNVSATVLTYQFHIFLWASIVSWICMAVVVSIADSICFNLLGNERRNDYGKQKMWGSIGFGIFGISAGYLVDIFSEGQIQKDYTCIFFIMLVFMILDIIMSARLRKKNPECSEEEPSMLRELLTVTKEANIWVFGWWCIGAGMCTGVIWNFLFWHTENLATITQTKWLKTLQGLLIGIQCFLAELPFNFLSGSILKKLGHINIMSLVLLIYSIRFMGYSVISNPWLFLPLEILHGPSYGLCWPTMVSYGDKVTPPGTQATIQGLIGAIFEGIGVSSGTLLCGWIMDVYGGVIAFRVFSVGVLVWLSIFWLMQLLLRKIYTTQGHNHLASYANPDDAILMTISQELQTY</sequence>
<evidence type="ECO:0000256" key="1">
    <source>
        <dbReference type="ARBA" id="ARBA00004141"/>
    </source>
</evidence>
<feature type="transmembrane region" description="Helical" evidence="6">
    <location>
        <begin position="439"/>
        <end position="459"/>
    </location>
</feature>
<comment type="similarity">
    <text evidence="2">Belongs to the major facilitator superfamily. MFSD6 family.</text>
</comment>
<feature type="transmembrane region" description="Helical" evidence="6">
    <location>
        <begin position="530"/>
        <end position="553"/>
    </location>
</feature>
<comment type="subcellular location">
    <subcellularLocation>
        <location evidence="1">Membrane</location>
        <topology evidence="1">Multi-pass membrane protein</topology>
    </subcellularLocation>
</comment>
<keyword evidence="5 6" id="KW-0472">Membrane</keyword>
<proteinExistence type="inferred from homology"/>
<evidence type="ECO:0000256" key="6">
    <source>
        <dbReference type="SAM" id="Phobius"/>
    </source>
</evidence>
<reference evidence="8" key="1">
    <citation type="journal article" date="2020" name="G3 (Bethesda)">
        <title>High-Quality Assemblies for Three Invasive Social Wasps from the &lt;i&gt;Vespula&lt;/i&gt; Genus.</title>
        <authorList>
            <person name="Harrop T.W.R."/>
            <person name="Guhlin J."/>
            <person name="McLaughlin G.M."/>
            <person name="Permina E."/>
            <person name="Stockwell P."/>
            <person name="Gilligan J."/>
            <person name="Le Lec M.F."/>
            <person name="Gruber M.A.M."/>
            <person name="Quinn O."/>
            <person name="Lovegrove M."/>
            <person name="Duncan E.J."/>
            <person name="Remnant E.J."/>
            <person name="Van Eeckhoven J."/>
            <person name="Graham B."/>
            <person name="Knapp R.A."/>
            <person name="Langford K.W."/>
            <person name="Kronenberg Z."/>
            <person name="Press M.O."/>
            <person name="Eacker S.M."/>
            <person name="Wilson-Rankin E.E."/>
            <person name="Purcell J."/>
            <person name="Lester P.J."/>
            <person name="Dearden P.K."/>
        </authorList>
    </citation>
    <scope>NUCLEOTIDE SEQUENCE</scope>
    <source>
        <strain evidence="8">Marl-1</strain>
    </source>
</reference>